<gene>
    <name evidence="1" type="ORF">M9458_036737</name>
</gene>
<proteinExistence type="predicted"/>
<dbReference type="Proteomes" id="UP001529510">
    <property type="component" value="Unassembled WGS sequence"/>
</dbReference>
<protein>
    <submittedName>
        <fullName evidence="1">Uncharacterized protein</fullName>
    </submittedName>
</protein>
<keyword evidence="2" id="KW-1185">Reference proteome</keyword>
<name>A0ABD0P3G9_CIRMR</name>
<comment type="caution">
    <text evidence="1">The sequence shown here is derived from an EMBL/GenBank/DDBJ whole genome shotgun (WGS) entry which is preliminary data.</text>
</comment>
<sequence>MAVPAPDSVALAAKAAEPPEAAVPFPDVTEATSFTAALVTVVVPTHKLTSCPERAVEAVCKISVSPVTAMEAIPEVPVCSVMAMEAIP</sequence>
<dbReference type="AlphaFoldDB" id="A0ABD0P3G9"/>
<evidence type="ECO:0000313" key="2">
    <source>
        <dbReference type="Proteomes" id="UP001529510"/>
    </source>
</evidence>
<reference evidence="1 2" key="1">
    <citation type="submission" date="2024-05" db="EMBL/GenBank/DDBJ databases">
        <title>Genome sequencing and assembly of Indian major carp, Cirrhinus mrigala (Hamilton, 1822).</title>
        <authorList>
            <person name="Mohindra V."/>
            <person name="Chowdhury L.M."/>
            <person name="Lal K."/>
            <person name="Jena J.K."/>
        </authorList>
    </citation>
    <scope>NUCLEOTIDE SEQUENCE [LARGE SCALE GENOMIC DNA]</scope>
    <source>
        <strain evidence="1">CM1030</strain>
        <tissue evidence="1">Blood</tissue>
    </source>
</reference>
<evidence type="ECO:0000313" key="1">
    <source>
        <dbReference type="EMBL" id="KAL0168515.1"/>
    </source>
</evidence>
<organism evidence="1 2">
    <name type="scientific">Cirrhinus mrigala</name>
    <name type="common">Mrigala</name>
    <dbReference type="NCBI Taxonomy" id="683832"/>
    <lineage>
        <taxon>Eukaryota</taxon>
        <taxon>Metazoa</taxon>
        <taxon>Chordata</taxon>
        <taxon>Craniata</taxon>
        <taxon>Vertebrata</taxon>
        <taxon>Euteleostomi</taxon>
        <taxon>Actinopterygii</taxon>
        <taxon>Neopterygii</taxon>
        <taxon>Teleostei</taxon>
        <taxon>Ostariophysi</taxon>
        <taxon>Cypriniformes</taxon>
        <taxon>Cyprinidae</taxon>
        <taxon>Labeoninae</taxon>
        <taxon>Labeonini</taxon>
        <taxon>Cirrhinus</taxon>
    </lineage>
</organism>
<feature type="non-terminal residue" evidence="1">
    <location>
        <position position="88"/>
    </location>
</feature>
<dbReference type="EMBL" id="JAMKFB020000018">
    <property type="protein sequence ID" value="KAL0168515.1"/>
    <property type="molecule type" value="Genomic_DNA"/>
</dbReference>
<accession>A0ABD0P3G9</accession>